<keyword evidence="3" id="KW-1185">Reference proteome</keyword>
<keyword evidence="1" id="KW-0472">Membrane</keyword>
<accession>A0ABY2DWK9</accession>
<protein>
    <submittedName>
        <fullName evidence="2">Uncharacterized protein</fullName>
    </submittedName>
</protein>
<dbReference type="Proteomes" id="UP000294685">
    <property type="component" value="Unassembled WGS sequence"/>
</dbReference>
<keyword evidence="1" id="KW-0812">Transmembrane</keyword>
<evidence type="ECO:0000313" key="3">
    <source>
        <dbReference type="Proteomes" id="UP000294685"/>
    </source>
</evidence>
<feature type="transmembrane region" description="Helical" evidence="1">
    <location>
        <begin position="7"/>
        <end position="25"/>
    </location>
</feature>
<sequence length="78" mass="9516">MLKQHQLKLVFSLIIIAVLLIMYNYNHNETLVLEKKLARINKELHLKQVTFERRQKTYNEKAKQQRAEIERMRNQLKP</sequence>
<proteinExistence type="predicted"/>
<keyword evidence="1" id="KW-1133">Transmembrane helix</keyword>
<name>A0ABY2DWK9_9FLAO</name>
<dbReference type="RefSeq" id="WP_132071085.1">
    <property type="nucleotide sequence ID" value="NZ_SMLH01000004.1"/>
</dbReference>
<evidence type="ECO:0000256" key="1">
    <source>
        <dbReference type="SAM" id="Phobius"/>
    </source>
</evidence>
<reference evidence="2 3" key="1">
    <citation type="submission" date="2019-03" db="EMBL/GenBank/DDBJ databases">
        <title>Novel species of Flavobacterium.</title>
        <authorList>
            <person name="Liu Q."/>
            <person name="Xin Y.-H."/>
        </authorList>
    </citation>
    <scope>NUCLEOTIDE SEQUENCE [LARGE SCALE GENOMIC DNA]</scope>
    <source>
        <strain evidence="2 3">LB2P22</strain>
    </source>
</reference>
<evidence type="ECO:0000313" key="2">
    <source>
        <dbReference type="EMBL" id="TDE29433.1"/>
    </source>
</evidence>
<comment type="caution">
    <text evidence="2">The sequence shown here is derived from an EMBL/GenBank/DDBJ whole genome shotgun (WGS) entry which is preliminary data.</text>
</comment>
<gene>
    <name evidence="2" type="ORF">E0I61_09770</name>
</gene>
<organism evidence="2 3">
    <name type="scientific">Flavobacterium ranwuense</name>
    <dbReference type="NCBI Taxonomy" id="2541725"/>
    <lineage>
        <taxon>Bacteria</taxon>
        <taxon>Pseudomonadati</taxon>
        <taxon>Bacteroidota</taxon>
        <taxon>Flavobacteriia</taxon>
        <taxon>Flavobacteriales</taxon>
        <taxon>Flavobacteriaceae</taxon>
        <taxon>Flavobacterium</taxon>
    </lineage>
</organism>
<dbReference type="EMBL" id="SMLH01000004">
    <property type="protein sequence ID" value="TDE29433.1"/>
    <property type="molecule type" value="Genomic_DNA"/>
</dbReference>